<proteinExistence type="predicted"/>
<accession>A0ACC6IDX4</accession>
<dbReference type="Proteomes" id="UP001261666">
    <property type="component" value="Unassembled WGS sequence"/>
</dbReference>
<protein>
    <submittedName>
        <fullName evidence="1">ATP-binding cassette subfamily B protein</fullName>
    </submittedName>
</protein>
<sequence>MSTTTPGPASAPTPGSARARAATAVVSGDEIGAIATIRRGVRHSPELAHGIRVTLLLAVLATAGQVVVPVAVQQTLDRGINAPGGTDVRFTVVMALLATVAVVATGVASYLMTYRLFRAAETGLSSLRVKAFRHVHDLPLGTQDTERRGSLVSRVTSDIDQVSQFIVFGGVLLVVSVGQVVVATIVMAVYSWELTLVVWLCFAPLFLSLRYFQRRLSEAYGVVRRQVGLMLSAIAEPVVGAAVVRSYAVEGRTQARIDTAIDTYRAAAVRAQGFTAVSFSLGGISAGLANAGVIVIGVLLGIAGRMTAGEILAFAFLVTLFVGPVQMGTQILTDAQNAIAGWRRVIGLLDTPAELVDPGPEGADLPDRAVDVELDDVWFAYPGGEPVLRDVSLSIAAGRRVAVVGETGSGKSTIAKLLTRLVDPTSGSVRLDGLDLREVRGSSLRRRVVLVPQEGFLFDDTVLANARYGDLAADEARVLAAAAEIGLDDWIAGLPDGVHTRVGQRGESLSAGERQLVALLRAHLADPDLLVLDEATSAVDPALEMRINRALERLMAGRTAITIAHRLSTAEKADDVVVVDAGRIVQHGPHAELVAEEGSVYARLHASWVAQRAVAS</sequence>
<reference evidence="1" key="1">
    <citation type="submission" date="2023-08" db="EMBL/GenBank/DDBJ databases">
        <title>Functional and genomic diversity of the sorghum phyllosphere microbiome.</title>
        <authorList>
            <person name="Shade A."/>
        </authorList>
    </citation>
    <scope>NUCLEOTIDE SEQUENCE</scope>
    <source>
        <strain evidence="1">SORGH_AS_0885</strain>
    </source>
</reference>
<keyword evidence="1" id="KW-0547">Nucleotide-binding</keyword>
<gene>
    <name evidence="1" type="ORF">QE364_000515</name>
</gene>
<keyword evidence="2" id="KW-1185">Reference proteome</keyword>
<evidence type="ECO:0000313" key="1">
    <source>
        <dbReference type="EMBL" id="MDR6208827.1"/>
    </source>
</evidence>
<comment type="caution">
    <text evidence="1">The sequence shown here is derived from an EMBL/GenBank/DDBJ whole genome shotgun (WGS) entry which is preliminary data.</text>
</comment>
<name>A0ACC6IDX4_9ACTN</name>
<organism evidence="1 2">
    <name type="scientific">Nocardioides zeae</name>
    <dbReference type="NCBI Taxonomy" id="1457234"/>
    <lineage>
        <taxon>Bacteria</taxon>
        <taxon>Bacillati</taxon>
        <taxon>Actinomycetota</taxon>
        <taxon>Actinomycetes</taxon>
        <taxon>Propionibacteriales</taxon>
        <taxon>Nocardioidaceae</taxon>
        <taxon>Nocardioides</taxon>
    </lineage>
</organism>
<evidence type="ECO:0000313" key="2">
    <source>
        <dbReference type="Proteomes" id="UP001261666"/>
    </source>
</evidence>
<dbReference type="EMBL" id="JAVIZJ010000001">
    <property type="protein sequence ID" value="MDR6208827.1"/>
    <property type="molecule type" value="Genomic_DNA"/>
</dbReference>
<keyword evidence="1" id="KW-0067">ATP-binding</keyword>